<keyword evidence="3" id="KW-1185">Reference proteome</keyword>
<dbReference type="InterPro" id="IPR002711">
    <property type="entry name" value="HNH"/>
</dbReference>
<dbReference type="AlphaFoldDB" id="A0A243SAF7"/>
<dbReference type="PANTHER" id="PTHR33877">
    <property type="entry name" value="SLL1193 PROTEIN"/>
    <property type="match status" value="1"/>
</dbReference>
<proteinExistence type="predicted"/>
<dbReference type="Pfam" id="PF01844">
    <property type="entry name" value="HNH"/>
    <property type="match status" value="1"/>
</dbReference>
<dbReference type="InterPro" id="IPR003615">
    <property type="entry name" value="HNH_nuc"/>
</dbReference>
<evidence type="ECO:0000313" key="3">
    <source>
        <dbReference type="Proteomes" id="UP000195105"/>
    </source>
</evidence>
<dbReference type="InterPro" id="IPR052892">
    <property type="entry name" value="NA-targeting_endonuclease"/>
</dbReference>
<reference evidence="2 3" key="1">
    <citation type="submission" date="2017-05" db="EMBL/GenBank/DDBJ databases">
        <title>Biotechnological potential of actinobacteria isolated from South African environments.</title>
        <authorList>
            <person name="Le Roes-Hill M."/>
            <person name="Prins A."/>
            <person name="Durrell K.A."/>
        </authorList>
    </citation>
    <scope>NUCLEOTIDE SEQUENCE [LARGE SCALE GENOMIC DNA]</scope>
    <source>
        <strain evidence="2 3">HMC13</strain>
    </source>
</reference>
<dbReference type="Proteomes" id="UP000195105">
    <property type="component" value="Unassembled WGS sequence"/>
</dbReference>
<comment type="caution">
    <text evidence="2">The sequence shown here is derived from an EMBL/GenBank/DDBJ whole genome shotgun (WGS) entry which is preliminary data.</text>
</comment>
<evidence type="ECO:0000259" key="1">
    <source>
        <dbReference type="SMART" id="SM00507"/>
    </source>
</evidence>
<accession>A0A243SAF7</accession>
<dbReference type="GO" id="GO:0003676">
    <property type="term" value="F:nucleic acid binding"/>
    <property type="evidence" value="ECO:0007669"/>
    <property type="project" value="InterPro"/>
</dbReference>
<name>A0A243SAF7_9ACTN</name>
<dbReference type="SMART" id="SM00507">
    <property type="entry name" value="HNHc"/>
    <property type="match status" value="1"/>
</dbReference>
<gene>
    <name evidence="2" type="ORF">CA983_02755</name>
</gene>
<dbReference type="GO" id="GO:0008270">
    <property type="term" value="F:zinc ion binding"/>
    <property type="evidence" value="ECO:0007669"/>
    <property type="project" value="InterPro"/>
</dbReference>
<dbReference type="EMBL" id="NGFN01000008">
    <property type="protein sequence ID" value="OUD04693.1"/>
    <property type="molecule type" value="Genomic_DNA"/>
</dbReference>
<organism evidence="2 3">
    <name type="scientific">Streptomyces swartbergensis</name>
    <dbReference type="NCBI Taxonomy" id="487165"/>
    <lineage>
        <taxon>Bacteria</taxon>
        <taxon>Bacillati</taxon>
        <taxon>Actinomycetota</taxon>
        <taxon>Actinomycetes</taxon>
        <taxon>Kitasatosporales</taxon>
        <taxon>Streptomycetaceae</taxon>
        <taxon>Streptomyces</taxon>
    </lineage>
</organism>
<protein>
    <recommendedName>
        <fullName evidence="1">HNH nuclease domain-containing protein</fullName>
    </recommendedName>
</protein>
<sequence>MTNHTRACSACGDTFTSVRSDATVCSRKCWYRLRKARSMGASQPTPRTCRGCTADLSQRHGNARYCQDCYRAREQEHQANRARSATCPHCGQTYTAKTGREKYCTLRCSGLAARARQLAMKMYRTCAACGVAFTATDTRQVTCSIACRMWSRNHPGEPRITVIPCVVCGAPAEGSRAGVKYCSTECQREPFNRLRRERRGVEAKPPKHTNCVACSEPIPAPRPGKKYCSKKCGTRYYVAPDRFLERFGRTCERCGAAIDDGERICKRFCTTSCQVMHNQDVRRMRRRGLPMERISRAEIFDRDGMLCHLCYLPITGKPTIDHIIPIATPGSPGHVWENVAAAHRACNSGKRDRVRPEDWVLYEELRLRRPTEKRQPARRPA</sequence>
<dbReference type="GO" id="GO:0004519">
    <property type="term" value="F:endonuclease activity"/>
    <property type="evidence" value="ECO:0007669"/>
    <property type="project" value="InterPro"/>
</dbReference>
<dbReference type="PANTHER" id="PTHR33877:SF2">
    <property type="entry name" value="OS07G0170200 PROTEIN"/>
    <property type="match status" value="1"/>
</dbReference>
<dbReference type="Gene3D" id="1.10.30.50">
    <property type="match status" value="1"/>
</dbReference>
<feature type="domain" description="HNH nuclease" evidence="1">
    <location>
        <begin position="294"/>
        <end position="348"/>
    </location>
</feature>
<evidence type="ECO:0000313" key="2">
    <source>
        <dbReference type="EMBL" id="OUD04693.1"/>
    </source>
</evidence>
<dbReference type="CDD" id="cd00085">
    <property type="entry name" value="HNHc"/>
    <property type="match status" value="1"/>
</dbReference>